<comment type="similarity">
    <text evidence="7">Belongs to the tilB family.</text>
</comment>
<reference evidence="10 11" key="1">
    <citation type="submission" date="2024-03" db="EMBL/GenBank/DDBJ databases">
        <title>Complete genome sequence of the green alga Chloropicon roscoffensis RCC1871.</title>
        <authorList>
            <person name="Lemieux C."/>
            <person name="Pombert J.-F."/>
            <person name="Otis C."/>
            <person name="Turmel M."/>
        </authorList>
    </citation>
    <scope>NUCLEOTIDE SEQUENCE [LARGE SCALE GENOMIC DNA]</scope>
    <source>
        <strain evidence="10 11">RCC1871</strain>
    </source>
</reference>
<dbReference type="InterPro" id="IPR056496">
    <property type="entry name" value="CS_DNAAF11_C"/>
</dbReference>
<dbReference type="PANTHER" id="PTHR18849">
    <property type="entry name" value="LEUCINE RICH REPEAT PROTEIN"/>
    <property type="match status" value="1"/>
</dbReference>
<dbReference type="Pfam" id="PF14580">
    <property type="entry name" value="LRR_9"/>
    <property type="match status" value="1"/>
</dbReference>
<dbReference type="SUPFAM" id="SSF52058">
    <property type="entry name" value="L domain-like"/>
    <property type="match status" value="1"/>
</dbReference>
<feature type="region of interest" description="Disordered" evidence="8">
    <location>
        <begin position="228"/>
        <end position="259"/>
    </location>
</feature>
<name>A0AAX4PB55_9CHLO</name>
<evidence type="ECO:0000259" key="9">
    <source>
        <dbReference type="Pfam" id="PF23602"/>
    </source>
</evidence>
<keyword evidence="2" id="KW-0963">Cytoplasm</keyword>
<gene>
    <name evidence="10" type="ORF">HKI87_08g51560</name>
</gene>
<evidence type="ECO:0000256" key="2">
    <source>
        <dbReference type="ARBA" id="ARBA00022490"/>
    </source>
</evidence>
<dbReference type="Pfam" id="PF23602">
    <property type="entry name" value="CS_DNAAF11_C"/>
    <property type="match status" value="1"/>
</dbReference>
<evidence type="ECO:0000313" key="11">
    <source>
        <dbReference type="Proteomes" id="UP001472866"/>
    </source>
</evidence>
<dbReference type="EMBL" id="CP151508">
    <property type="protein sequence ID" value="WZN63607.1"/>
    <property type="molecule type" value="Genomic_DNA"/>
</dbReference>
<evidence type="ECO:0000256" key="8">
    <source>
        <dbReference type="SAM" id="MobiDB-lite"/>
    </source>
</evidence>
<accession>A0AAX4PB55</accession>
<keyword evidence="3" id="KW-0433">Leucine-rich repeat</keyword>
<dbReference type="InterPro" id="IPR032675">
    <property type="entry name" value="LRR_dom_sf"/>
</dbReference>
<dbReference type="PANTHER" id="PTHR18849:SF0">
    <property type="entry name" value="CILIA- AND FLAGELLA-ASSOCIATED PROTEIN 410-RELATED"/>
    <property type="match status" value="1"/>
</dbReference>
<dbReference type="FunFam" id="3.80.10.10:FF:000052">
    <property type="entry name" value="Leucine rich repeat containing 6"/>
    <property type="match status" value="1"/>
</dbReference>
<dbReference type="Proteomes" id="UP001472866">
    <property type="component" value="Chromosome 08"/>
</dbReference>
<keyword evidence="11" id="KW-1185">Reference proteome</keyword>
<dbReference type="PROSITE" id="PS51450">
    <property type="entry name" value="LRR"/>
    <property type="match status" value="2"/>
</dbReference>
<comment type="subcellular location">
    <subcellularLocation>
        <location evidence="1">Cytoplasm</location>
        <location evidence="1">Cytoskeleton</location>
        <location evidence="1">Cilium axoneme</location>
    </subcellularLocation>
</comment>
<dbReference type="SMART" id="SM00365">
    <property type="entry name" value="LRR_SD22"/>
    <property type="match status" value="3"/>
</dbReference>
<proteinExistence type="inferred from homology"/>
<evidence type="ECO:0000256" key="5">
    <source>
        <dbReference type="ARBA" id="ARBA00023069"/>
    </source>
</evidence>
<dbReference type="GO" id="GO:0005930">
    <property type="term" value="C:axoneme"/>
    <property type="evidence" value="ECO:0007669"/>
    <property type="project" value="UniProtKB-SubCell"/>
</dbReference>
<keyword evidence="5" id="KW-0969">Cilium</keyword>
<dbReference type="Gene3D" id="3.80.10.10">
    <property type="entry name" value="Ribonuclease Inhibitor"/>
    <property type="match status" value="1"/>
</dbReference>
<evidence type="ECO:0000256" key="4">
    <source>
        <dbReference type="ARBA" id="ARBA00022737"/>
    </source>
</evidence>
<evidence type="ECO:0000256" key="3">
    <source>
        <dbReference type="ARBA" id="ARBA00022614"/>
    </source>
</evidence>
<evidence type="ECO:0000256" key="6">
    <source>
        <dbReference type="ARBA" id="ARBA00023273"/>
    </source>
</evidence>
<evidence type="ECO:0000256" key="1">
    <source>
        <dbReference type="ARBA" id="ARBA00004430"/>
    </source>
</evidence>
<keyword evidence="6" id="KW-0966">Cell projection</keyword>
<keyword evidence="4" id="KW-0677">Repeat</keyword>
<feature type="domain" description="Dynein axonemal assembly factor 11-like CS" evidence="9">
    <location>
        <begin position="233"/>
        <end position="352"/>
    </location>
</feature>
<dbReference type="InterPro" id="IPR001611">
    <property type="entry name" value="Leu-rich_rpt"/>
</dbReference>
<evidence type="ECO:0000256" key="7">
    <source>
        <dbReference type="ARBA" id="ARBA00049982"/>
    </source>
</evidence>
<protein>
    <submittedName>
        <fullName evidence="10">Protein tilB</fullName>
    </submittedName>
</protein>
<feature type="compositionally biased region" description="Acidic residues" evidence="8">
    <location>
        <begin position="416"/>
        <end position="432"/>
    </location>
</feature>
<sequence length="432" mass="48619">MAPITEQMIRQRCEHNEGVVTTLEEISLHQLNIEKIEVIGVLCKRLKILLLQSNVIGKIQNLHKLKDLEYLNLALNNVQKIENLQRCEFLGKLDLTLNFVAKQGLLSLHSLRANVHLKELYLVGNPCADWSGYRDFVIATLPTLEKLDGEEVKPSERIRAKQRLRELTERLRGELVGEGLDPDAWVDVEIPPEYDEDELEVIDSQFEERDGEKHRPWCPATRVLEARENEAEERAAEEKKRGERDRIFDKPPAPRRERLEEVDENQRIYNKNEGRWDFTLLDTEDDSSVVLTVPVGKFLDTSLIEADVQPTYVRLLIKGKLLQLTLHEEVMPDSSKCERNKHTGSLVLTMPKAGRGPVVGKAKGGAVNPYREVMGRGSAAKGGAVSVRGIVSPKGEGDGGKAQADFLIREAAASSSDDDDDDDDDDDIPPLE</sequence>
<organism evidence="10 11">
    <name type="scientific">Chloropicon roscoffensis</name>
    <dbReference type="NCBI Taxonomy" id="1461544"/>
    <lineage>
        <taxon>Eukaryota</taxon>
        <taxon>Viridiplantae</taxon>
        <taxon>Chlorophyta</taxon>
        <taxon>Chloropicophyceae</taxon>
        <taxon>Chloropicales</taxon>
        <taxon>Chloropicaceae</taxon>
        <taxon>Chloropicon</taxon>
    </lineage>
</organism>
<feature type="region of interest" description="Disordered" evidence="8">
    <location>
        <begin position="390"/>
        <end position="432"/>
    </location>
</feature>
<dbReference type="AlphaFoldDB" id="A0AAX4PB55"/>
<evidence type="ECO:0000313" key="10">
    <source>
        <dbReference type="EMBL" id="WZN63607.1"/>
    </source>
</evidence>